<comment type="subcellular location">
    <subcellularLocation>
        <location evidence="1">Cytoplasm</location>
        <location evidence="1">P-body</location>
    </subcellularLocation>
</comment>
<dbReference type="OrthoDB" id="8251691at2759"/>
<keyword evidence="3" id="KW-0175">Coiled coil</keyword>
<feature type="compositionally biased region" description="Basic and acidic residues" evidence="4">
    <location>
        <begin position="192"/>
        <end position="201"/>
    </location>
</feature>
<protein>
    <submittedName>
        <fullName evidence="5">Uncharacterized protein</fullName>
    </submittedName>
</protein>
<gene>
    <name evidence="5" type="ORF">AFUS01_LOCUS8001</name>
</gene>
<reference evidence="5" key="1">
    <citation type="submission" date="2021-06" db="EMBL/GenBank/DDBJ databases">
        <authorList>
            <person name="Hodson N. C."/>
            <person name="Mongue J. A."/>
            <person name="Jaron S. K."/>
        </authorList>
    </citation>
    <scope>NUCLEOTIDE SEQUENCE</scope>
</reference>
<evidence type="ECO:0000256" key="3">
    <source>
        <dbReference type="SAM" id="Coils"/>
    </source>
</evidence>
<accession>A0A8J2NXZ4</accession>
<keyword evidence="6" id="KW-1185">Reference proteome</keyword>
<dbReference type="GO" id="GO:0003723">
    <property type="term" value="F:RNA binding"/>
    <property type="evidence" value="ECO:0007669"/>
    <property type="project" value="TreeGrafter"/>
</dbReference>
<feature type="coiled-coil region" evidence="3">
    <location>
        <begin position="78"/>
        <end position="105"/>
    </location>
</feature>
<feature type="compositionally biased region" description="Polar residues" evidence="4">
    <location>
        <begin position="182"/>
        <end position="191"/>
    </location>
</feature>
<dbReference type="EMBL" id="CAJVCH010054902">
    <property type="protein sequence ID" value="CAG7718620.1"/>
    <property type="molecule type" value="Genomic_DNA"/>
</dbReference>
<feature type="compositionally biased region" description="Basic and acidic residues" evidence="4">
    <location>
        <begin position="1"/>
        <end position="10"/>
    </location>
</feature>
<evidence type="ECO:0000313" key="5">
    <source>
        <dbReference type="EMBL" id="CAG7718620.1"/>
    </source>
</evidence>
<name>A0A8J2NXZ4_9HEXA</name>
<evidence type="ECO:0000256" key="4">
    <source>
        <dbReference type="SAM" id="MobiDB-lite"/>
    </source>
</evidence>
<feature type="region of interest" description="Disordered" evidence="4">
    <location>
        <begin position="1"/>
        <end position="28"/>
    </location>
</feature>
<feature type="region of interest" description="Disordered" evidence="4">
    <location>
        <begin position="173"/>
        <end position="202"/>
    </location>
</feature>
<keyword evidence="2" id="KW-0963">Cytoplasm</keyword>
<dbReference type="AlphaFoldDB" id="A0A8J2NXZ4"/>
<evidence type="ECO:0000313" key="6">
    <source>
        <dbReference type="Proteomes" id="UP000708208"/>
    </source>
</evidence>
<feature type="compositionally biased region" description="Acidic residues" evidence="4">
    <location>
        <begin position="11"/>
        <end position="21"/>
    </location>
</feature>
<dbReference type="GO" id="GO:0000290">
    <property type="term" value="P:deadenylation-dependent decapping of nuclear-transcribed mRNA"/>
    <property type="evidence" value="ECO:0007669"/>
    <property type="project" value="InterPro"/>
</dbReference>
<dbReference type="GO" id="GO:0000932">
    <property type="term" value="C:P-body"/>
    <property type="evidence" value="ECO:0007669"/>
    <property type="project" value="UniProtKB-SubCell"/>
</dbReference>
<dbReference type="GO" id="GO:0033962">
    <property type="term" value="P:P-body assembly"/>
    <property type="evidence" value="ECO:0007669"/>
    <property type="project" value="TreeGrafter"/>
</dbReference>
<evidence type="ECO:0000256" key="2">
    <source>
        <dbReference type="ARBA" id="ARBA00022490"/>
    </source>
</evidence>
<dbReference type="PANTHER" id="PTHR21551:SF0">
    <property type="entry name" value="PROTEIN ASSOCIATED WITH TOPO II RELATED-1, ISOFORM A"/>
    <property type="match status" value="1"/>
</dbReference>
<proteinExistence type="predicted"/>
<dbReference type="Proteomes" id="UP000708208">
    <property type="component" value="Unassembled WGS sequence"/>
</dbReference>
<organism evidence="5 6">
    <name type="scientific">Allacma fusca</name>
    <dbReference type="NCBI Taxonomy" id="39272"/>
    <lineage>
        <taxon>Eukaryota</taxon>
        <taxon>Metazoa</taxon>
        <taxon>Ecdysozoa</taxon>
        <taxon>Arthropoda</taxon>
        <taxon>Hexapoda</taxon>
        <taxon>Collembola</taxon>
        <taxon>Symphypleona</taxon>
        <taxon>Sminthuridae</taxon>
        <taxon>Allacma</taxon>
    </lineage>
</organism>
<comment type="caution">
    <text evidence="5">The sequence shown here is derived from an EMBL/GenBank/DDBJ whole genome shotgun (WGS) entry which is preliminary data.</text>
</comment>
<dbReference type="PANTHER" id="PTHR21551">
    <property type="entry name" value="TOPOISOMERASE II-ASSOCIATED PROTEIN PAT1"/>
    <property type="match status" value="1"/>
</dbReference>
<sequence>MEESEPVHQEDDFDAFNDETFGDGGEYNWEANQALGTDLFTNDLSNGSKQRQAKVDQQSIDNYDLGLGRPAFEEYEHYEGQSREYDDLENNENALEESISRLVLDDFEEDEEAISNDKLRRIAAANRSSYAVFMPPQVVNRHLQWFMDKDLPGGSSLLGSSVWSMHPTSITPKAPELDVGSTILNDTSSHQKPLETSERNNLDVVSSSASALTAGSDLGSLLNLTQQKDSSASVRPPPGLNTVTPTFKTVDEIEQELLRESEMRQKSAEAKKKATDSGKPKILSLEELERELIQGSPVVPNAAITSVQAQTNLSGVRPSGPQMTGHAERNQQFDANRMPFPFAGVQPSSHPSQAVASTVPITSTSGTGPMGYLRHGINARPVHPRPMVFPHNNFSQNLMNTPAIAAHQAAALQQLHNLRQQQQQQLQFLQINPNSHTFRPVGYPMPPNQRNNVPVGYPVGPFQMNNAGQRKLDTKTEDRDVALMTEKDKQRLKNIQIVQLQNDHPHTTDYYCLMRRVRLGGSGQPPMDLLRMLFPKRTEEEDNNRRHYEPAHFENSLGKLQAQSALAPKKAIDTVIRVTDSGPVAGKKKYRYLLLEIEKIYDCLLALEEADLRVALQTNGNAADEKELKALRAKVEHVLQDPKKLTEVMSVRKGKFLVCRLVALIDQPARMVALMHLFKTFPSWSVSKSAPVSSGSAELVELFPYIRHCILNMDARSVESLIVELREELIESMITTKLGISLLMVLLHQGEKLISSSQVTDQFKTLWNRLCVIPILSALLRYKQTVVPPVEIYNIGLQRLLTSEVHRLSLQIKDELTKLLNGFLSAGTKLIKQDY</sequence>
<evidence type="ECO:0000256" key="1">
    <source>
        <dbReference type="ARBA" id="ARBA00004201"/>
    </source>
</evidence>
<dbReference type="InterPro" id="IPR039900">
    <property type="entry name" value="Pat1-like"/>
</dbReference>